<dbReference type="PANTHER" id="PTHR33406:SF6">
    <property type="entry name" value="MEMBRANE PROTEIN YDGH-RELATED"/>
    <property type="match status" value="1"/>
</dbReference>
<dbReference type="InterPro" id="IPR050545">
    <property type="entry name" value="Mycobact_MmpL"/>
</dbReference>
<evidence type="ECO:0000256" key="2">
    <source>
        <dbReference type="ARBA" id="ARBA00010157"/>
    </source>
</evidence>
<gene>
    <name evidence="9" type="ORF">B9Q13_01075</name>
</gene>
<accession>A0A2R6C4A0</accession>
<feature type="transmembrane region" description="Helical" evidence="7">
    <location>
        <begin position="489"/>
        <end position="516"/>
    </location>
</feature>
<dbReference type="Proteomes" id="UP000241886">
    <property type="component" value="Unassembled WGS sequence"/>
</dbReference>
<name>A0A2R6C4A0_9ARCH</name>
<feature type="transmembrane region" description="Helical" evidence="7">
    <location>
        <begin position="12"/>
        <end position="29"/>
    </location>
</feature>
<dbReference type="InterPro" id="IPR000731">
    <property type="entry name" value="SSD"/>
</dbReference>
<dbReference type="SUPFAM" id="SSF82866">
    <property type="entry name" value="Multidrug efflux transporter AcrB transmembrane domain"/>
    <property type="match status" value="2"/>
</dbReference>
<dbReference type="InterPro" id="IPR004869">
    <property type="entry name" value="MMPL_dom"/>
</dbReference>
<evidence type="ECO:0000256" key="4">
    <source>
        <dbReference type="ARBA" id="ARBA00022692"/>
    </source>
</evidence>
<evidence type="ECO:0000256" key="7">
    <source>
        <dbReference type="SAM" id="Phobius"/>
    </source>
</evidence>
<feature type="transmembrane region" description="Helical" evidence="7">
    <location>
        <begin position="855"/>
        <end position="879"/>
    </location>
</feature>
<evidence type="ECO:0000313" key="9">
    <source>
        <dbReference type="EMBL" id="PSO05725.1"/>
    </source>
</evidence>
<evidence type="ECO:0000256" key="6">
    <source>
        <dbReference type="ARBA" id="ARBA00023136"/>
    </source>
</evidence>
<evidence type="ECO:0000256" key="3">
    <source>
        <dbReference type="ARBA" id="ARBA00022475"/>
    </source>
</evidence>
<feature type="transmembrane region" description="Helical" evidence="7">
    <location>
        <begin position="390"/>
        <end position="414"/>
    </location>
</feature>
<dbReference type="PANTHER" id="PTHR33406">
    <property type="entry name" value="MEMBRANE PROTEIN MJ1562-RELATED"/>
    <property type="match status" value="1"/>
</dbReference>
<feature type="transmembrane region" description="Helical" evidence="7">
    <location>
        <begin position="36"/>
        <end position="55"/>
    </location>
</feature>
<dbReference type="GO" id="GO:0005886">
    <property type="term" value="C:plasma membrane"/>
    <property type="evidence" value="ECO:0007669"/>
    <property type="project" value="UniProtKB-SubCell"/>
</dbReference>
<evidence type="ECO:0000313" key="10">
    <source>
        <dbReference type="Proteomes" id="UP000241886"/>
    </source>
</evidence>
<feature type="transmembrane region" description="Helical" evidence="7">
    <location>
        <begin position="821"/>
        <end position="843"/>
    </location>
</feature>
<keyword evidence="3" id="KW-1003">Cell membrane</keyword>
<comment type="caution">
    <text evidence="9">The sequence shown here is derived from an EMBL/GenBank/DDBJ whole genome shotgun (WGS) entry which is preliminary data.</text>
</comment>
<comment type="similarity">
    <text evidence="2">Belongs to the resistance-nodulation-cell division (RND) (TC 2.A.6) family. MmpL subfamily.</text>
</comment>
<feature type="transmembrane region" description="Helical" evidence="7">
    <location>
        <begin position="420"/>
        <end position="441"/>
    </location>
</feature>
<keyword evidence="6 7" id="KW-0472">Membrane</keyword>
<feature type="transmembrane region" description="Helical" evidence="7">
    <location>
        <begin position="550"/>
        <end position="568"/>
    </location>
</feature>
<proteinExistence type="inferred from homology"/>
<dbReference type="PROSITE" id="PS50156">
    <property type="entry name" value="SSD"/>
    <property type="match status" value="1"/>
</dbReference>
<dbReference type="Pfam" id="PF03176">
    <property type="entry name" value="MMPL"/>
    <property type="match status" value="2"/>
</dbReference>
<keyword evidence="5 7" id="KW-1133">Transmembrane helix</keyword>
<feature type="domain" description="SSD" evidence="8">
    <location>
        <begin position="744"/>
        <end position="877"/>
    </location>
</feature>
<organism evidence="9 10">
    <name type="scientific">Candidatus Marsarchaeota G2 archaeon ECH_B_SAG-G16</name>
    <dbReference type="NCBI Taxonomy" id="1978167"/>
    <lineage>
        <taxon>Archaea</taxon>
        <taxon>Candidatus Marsarchaeota</taxon>
        <taxon>Candidatus Marsarchaeota group 2</taxon>
    </lineage>
</organism>
<feature type="transmembrane region" description="Helical" evidence="7">
    <location>
        <begin position="779"/>
        <end position="800"/>
    </location>
</feature>
<evidence type="ECO:0000256" key="5">
    <source>
        <dbReference type="ARBA" id="ARBA00022989"/>
    </source>
</evidence>
<dbReference type="AlphaFoldDB" id="A0A2R6C4A0"/>
<protein>
    <recommendedName>
        <fullName evidence="8">SSD domain-containing protein</fullName>
    </recommendedName>
</protein>
<feature type="transmembrane region" description="Helical" evidence="7">
    <location>
        <begin position="462"/>
        <end position="483"/>
    </location>
</feature>
<reference evidence="9 10" key="1">
    <citation type="submission" date="2017-04" db="EMBL/GenBank/DDBJ databases">
        <title>Novel microbial lineages endemic to geothermal iron-oxide mats fill important gaps in the evolutionary history of Archaea.</title>
        <authorList>
            <person name="Jay Z.J."/>
            <person name="Beam J.P."/>
            <person name="Dlakic M."/>
            <person name="Rusch D.B."/>
            <person name="Kozubal M.A."/>
            <person name="Inskeep W.P."/>
        </authorList>
    </citation>
    <scope>NUCLEOTIDE SEQUENCE [LARGE SCALE GENOMIC DNA]</scope>
    <source>
        <strain evidence="9">ECH_B_SAG-G16</strain>
    </source>
</reference>
<evidence type="ECO:0000256" key="1">
    <source>
        <dbReference type="ARBA" id="ARBA00004651"/>
    </source>
</evidence>
<keyword evidence="4 7" id="KW-0812">Transmembrane</keyword>
<feature type="transmembrane region" description="Helical" evidence="7">
    <location>
        <begin position="363"/>
        <end position="383"/>
    </location>
</feature>
<feature type="transmembrane region" description="Helical" evidence="7">
    <location>
        <begin position="747"/>
        <end position="767"/>
    </location>
</feature>
<dbReference type="EMBL" id="NEXO01000016">
    <property type="protein sequence ID" value="PSO05725.1"/>
    <property type="molecule type" value="Genomic_DNA"/>
</dbReference>
<sequence>MEMSLFLSGFRITLKIFWFSNELMSIISFSIRRRKLVIAIWVFALIALTPSLLHYSSYLNYSLSNALPKNSESQRAQALISSVLPQNSTLIALIKQDAYSVQTANKTLSFEKALSQVPYFSSSQSVYTSYASFLDKFLGNKTLYIRDLYYNVSELARKVFAFPSAFYSNWSAFNFSNSKILEAYQKASGFGEYDSLFLNYLISTNTTLSALQRVNFATLEAARSYYGEKYYVVSTLNITNYKDAESLSLLVSKALGGFVSPQLVQAISRKGDTGYNYVKMFSLLGAPSFVLQRYLSSDNTTQIVFVYFNVSEEYRGKNNFYPAQAATPLIRSLLQKYFGSDAYLTGEGALAYDTQQQTKKAGIVFAFTFVLLAFAVSLTLVSLVAPILDLVFVSIATALGYFSIFVTGVLFIRVDFVVNYTLSAVILGVTTDYLVFMLARYREELRLGRDKHTALHVAMEKAGSASLISGITVAASLGALSFVAELRSWGPVLFMSVILSVLLVTTLLPALTSYIGPRIFLKSSLKTLSIEKTRSSRFYKAASFSSKHKYFVLGFVLLVSAPAIYAWFTLPTTTNLNQGLPSSLPSVQANALLTQKFGAGYSAPMVVIVNSSKPFAFQNGTLTPFGDVTLKEYAKQLFSVKGVTKVLGATANGSAVADTRFAQSFLFDNYHYAYFLVYTNFDPSSSEAIQVVKQIRSNPSFLVGGLTSSLLDEISYSRVAYEQLELIIVLVIALVLALSLRSLSYPVISLSGVFVSITWTTALLYVISVKLLHEELIFLIPIILYVILMSLGNDFSVFILSRIKEETKQGEFVDSLSRAMASSALVVTSLGLILAASLGSLAFSPISFLRQLGLAFAISLILDTFVIRVFYFPALVSIFKNHK</sequence>
<dbReference type="Gene3D" id="1.20.1640.10">
    <property type="entry name" value="Multidrug efflux transporter AcrB transmembrane domain"/>
    <property type="match status" value="2"/>
</dbReference>
<feature type="transmembrane region" description="Helical" evidence="7">
    <location>
        <begin position="720"/>
        <end position="740"/>
    </location>
</feature>
<comment type="subcellular location">
    <subcellularLocation>
        <location evidence="1">Cell membrane</location>
        <topology evidence="1">Multi-pass membrane protein</topology>
    </subcellularLocation>
</comment>
<evidence type="ECO:0000259" key="8">
    <source>
        <dbReference type="PROSITE" id="PS50156"/>
    </source>
</evidence>